<dbReference type="Pfam" id="PF05285">
    <property type="entry name" value="SDA1_dom"/>
    <property type="match status" value="1"/>
</dbReference>
<comment type="caution">
    <text evidence="3">The sequence shown here is derived from an EMBL/GenBank/DDBJ whole genome shotgun (WGS) entry which is preliminary data.</text>
</comment>
<evidence type="ECO:0000256" key="1">
    <source>
        <dbReference type="SAM" id="MobiDB-lite"/>
    </source>
</evidence>
<protein>
    <submittedName>
        <fullName evidence="3">SDA1 homolog</fullName>
    </submittedName>
</protein>
<dbReference type="EMBL" id="CACRXK020001664">
    <property type="protein sequence ID" value="CAB3990464.1"/>
    <property type="molecule type" value="Genomic_DNA"/>
</dbReference>
<feature type="domain" description="SDA1 middle" evidence="2">
    <location>
        <begin position="5"/>
        <end position="128"/>
    </location>
</feature>
<keyword evidence="4" id="KW-1185">Reference proteome</keyword>
<evidence type="ECO:0000259" key="2">
    <source>
        <dbReference type="Pfam" id="PF05285"/>
    </source>
</evidence>
<organism evidence="3 4">
    <name type="scientific">Paramuricea clavata</name>
    <name type="common">Red gorgonian</name>
    <name type="synonym">Violescent sea-whip</name>
    <dbReference type="NCBI Taxonomy" id="317549"/>
    <lineage>
        <taxon>Eukaryota</taxon>
        <taxon>Metazoa</taxon>
        <taxon>Cnidaria</taxon>
        <taxon>Anthozoa</taxon>
        <taxon>Octocorallia</taxon>
        <taxon>Malacalcyonacea</taxon>
        <taxon>Plexauridae</taxon>
        <taxon>Paramuricea</taxon>
    </lineage>
</organism>
<gene>
    <name evidence="3" type="ORF">PACLA_8A052134</name>
</gene>
<evidence type="ECO:0000313" key="4">
    <source>
        <dbReference type="Proteomes" id="UP001152795"/>
    </source>
</evidence>
<name>A0A6S7GAG4_PARCT</name>
<feature type="compositionally biased region" description="Basic and acidic residues" evidence="1">
    <location>
        <begin position="90"/>
        <end position="103"/>
    </location>
</feature>
<feature type="compositionally biased region" description="Acidic residues" evidence="1">
    <location>
        <begin position="1"/>
        <end position="14"/>
    </location>
</feature>
<feature type="compositionally biased region" description="Acidic residues" evidence="1">
    <location>
        <begin position="21"/>
        <end position="34"/>
    </location>
</feature>
<feature type="region of interest" description="Disordered" evidence="1">
    <location>
        <begin position="1"/>
        <end position="50"/>
    </location>
</feature>
<feature type="region of interest" description="Disordered" evidence="1">
    <location>
        <begin position="79"/>
        <end position="106"/>
    </location>
</feature>
<dbReference type="InterPro" id="IPR007949">
    <property type="entry name" value="SDA1_MD"/>
</dbReference>
<accession>A0A6S7GAG4</accession>
<proteinExistence type="predicted"/>
<dbReference type="Proteomes" id="UP001152795">
    <property type="component" value="Unassembled WGS sequence"/>
</dbReference>
<evidence type="ECO:0000313" key="3">
    <source>
        <dbReference type="EMBL" id="CAB3990464.1"/>
    </source>
</evidence>
<reference evidence="3" key="1">
    <citation type="submission" date="2020-04" db="EMBL/GenBank/DDBJ databases">
        <authorList>
            <person name="Alioto T."/>
            <person name="Alioto T."/>
            <person name="Gomez Garrido J."/>
        </authorList>
    </citation>
    <scope>NUCLEOTIDE SEQUENCE</scope>
    <source>
        <strain evidence="3">A484AB</strain>
    </source>
</reference>
<sequence length="139" mass="15974">MNVDDDVSSEDEWNDIQTNSEDNDDVIDETEENTPADNHSVCEENEENPELVASRISQTKIFTNEDFKKIKLTKIIQQVNPKGGKKRKREQTIDEPSEKKDLLSVDDIEQITGKKRRSNKEERIASAKVEIAFILIKNI</sequence>
<dbReference type="AlphaFoldDB" id="A0A6S7GAG4"/>